<sequence length="551" mass="60812">MARIFICESASGKVKHPLTRRCSTEQHNSSSSSSSSSISSSIGARAARKLLAIMAHARRVGIRVYITTCCSMCRVRHRAYLYTHIHARDIVDKKILHFQFLKAQTSTRCFTDTPTAFTCWTTRPSPSRESAADGAHAAQQPHECKSHRNSTIGRREEEVRLHCSRERVSSSWQSVAKLTTHCARDCVRVNVHGKCGAAIPTCVDTSRSSSLKYMGFVSQDMDMLQLFASPAGRALIGGSSSSRAAGEDRQTKQSRSSTSSLTRESALSKLVVTAGPSREPAGSLSSQGSNNSSSSLRSRFTLGSGSASAPASPRQRKSSTELYKEAVEILGLTCTLSDSCRCIDCQVKIAYLPFINFLETASNTGASGGRERGAYKVTTSSSTRARLKMNLSFPCPTVNIDRKRKRRKPGSRHLTKVTKKIDGAICAISRTMFADPKYFIRRGYQADSSIPCSMMYRELIHNFANKKRALALYLYSKSVRCSYACHRTNGELWLRQDSPAESTDCVRECEISMCIRVYLLLLLLLLSLQARTSPQSLRAYIDSSLGRHEVL</sequence>
<protein>
    <recommendedName>
        <fullName evidence="2">DUF4802 domain-containing protein</fullName>
    </recommendedName>
</protein>
<reference evidence="3 4" key="1">
    <citation type="submission" date="2020-02" db="EMBL/GenBank/DDBJ databases">
        <authorList>
            <person name="Ferguson B K."/>
        </authorList>
    </citation>
    <scope>NUCLEOTIDE SEQUENCE [LARGE SCALE GENOMIC DNA]</scope>
</reference>
<gene>
    <name evidence="3" type="ORF">TBRA_LOCUS11901</name>
</gene>
<name>A0A6H5IPF7_9HYME</name>
<organism evidence="3 4">
    <name type="scientific">Trichogramma brassicae</name>
    <dbReference type="NCBI Taxonomy" id="86971"/>
    <lineage>
        <taxon>Eukaryota</taxon>
        <taxon>Metazoa</taxon>
        <taxon>Ecdysozoa</taxon>
        <taxon>Arthropoda</taxon>
        <taxon>Hexapoda</taxon>
        <taxon>Insecta</taxon>
        <taxon>Pterygota</taxon>
        <taxon>Neoptera</taxon>
        <taxon>Endopterygota</taxon>
        <taxon>Hymenoptera</taxon>
        <taxon>Apocrita</taxon>
        <taxon>Proctotrupomorpha</taxon>
        <taxon>Chalcidoidea</taxon>
        <taxon>Trichogrammatidae</taxon>
        <taxon>Trichogramma</taxon>
    </lineage>
</organism>
<dbReference type="OrthoDB" id="6781345at2759"/>
<dbReference type="InterPro" id="IPR032061">
    <property type="entry name" value="DUF4802"/>
</dbReference>
<proteinExistence type="predicted"/>
<dbReference type="Pfam" id="PF16060">
    <property type="entry name" value="DUF4802"/>
    <property type="match status" value="1"/>
</dbReference>
<dbReference type="Proteomes" id="UP000479190">
    <property type="component" value="Unassembled WGS sequence"/>
</dbReference>
<feature type="compositionally biased region" description="Low complexity" evidence="1">
    <location>
        <begin position="254"/>
        <end position="268"/>
    </location>
</feature>
<feature type="domain" description="DUF4802" evidence="2">
    <location>
        <begin position="317"/>
        <end position="347"/>
    </location>
</feature>
<feature type="region of interest" description="Disordered" evidence="1">
    <location>
        <begin position="238"/>
        <end position="320"/>
    </location>
</feature>
<evidence type="ECO:0000313" key="4">
    <source>
        <dbReference type="Proteomes" id="UP000479190"/>
    </source>
</evidence>
<evidence type="ECO:0000256" key="1">
    <source>
        <dbReference type="SAM" id="MobiDB-lite"/>
    </source>
</evidence>
<feature type="region of interest" description="Disordered" evidence="1">
    <location>
        <begin position="18"/>
        <end position="39"/>
    </location>
</feature>
<feature type="compositionally biased region" description="Low complexity" evidence="1">
    <location>
        <begin position="29"/>
        <end position="39"/>
    </location>
</feature>
<keyword evidence="4" id="KW-1185">Reference proteome</keyword>
<accession>A0A6H5IPF7</accession>
<feature type="compositionally biased region" description="Low complexity" evidence="1">
    <location>
        <begin position="282"/>
        <end position="313"/>
    </location>
</feature>
<dbReference type="AlphaFoldDB" id="A0A6H5IPF7"/>
<evidence type="ECO:0000259" key="2">
    <source>
        <dbReference type="Pfam" id="PF16060"/>
    </source>
</evidence>
<evidence type="ECO:0000313" key="3">
    <source>
        <dbReference type="EMBL" id="CAB0040171.1"/>
    </source>
</evidence>
<dbReference type="EMBL" id="CADCXV010001005">
    <property type="protein sequence ID" value="CAB0040171.1"/>
    <property type="molecule type" value="Genomic_DNA"/>
</dbReference>
<feature type="region of interest" description="Disordered" evidence="1">
    <location>
        <begin position="127"/>
        <end position="155"/>
    </location>
</feature>